<organism evidence="4 5">
    <name type="scientific">Micromonospora pisi</name>
    <dbReference type="NCBI Taxonomy" id="589240"/>
    <lineage>
        <taxon>Bacteria</taxon>
        <taxon>Bacillati</taxon>
        <taxon>Actinomycetota</taxon>
        <taxon>Actinomycetes</taxon>
        <taxon>Micromonosporales</taxon>
        <taxon>Micromonosporaceae</taxon>
        <taxon>Micromonospora</taxon>
    </lineage>
</organism>
<feature type="domain" description="NodB homology" evidence="3">
    <location>
        <begin position="128"/>
        <end position="314"/>
    </location>
</feature>
<comment type="caution">
    <text evidence="4">The sequence shown here is derived from an EMBL/GenBank/DDBJ whole genome shotgun (WGS) entry which is preliminary data.</text>
</comment>
<evidence type="ECO:0000313" key="5">
    <source>
        <dbReference type="Proteomes" id="UP000277671"/>
    </source>
</evidence>
<feature type="compositionally biased region" description="Low complexity" evidence="1">
    <location>
        <begin position="85"/>
        <end position="97"/>
    </location>
</feature>
<dbReference type="GO" id="GO:0005975">
    <property type="term" value="P:carbohydrate metabolic process"/>
    <property type="evidence" value="ECO:0007669"/>
    <property type="project" value="InterPro"/>
</dbReference>
<feature type="compositionally biased region" description="Basic and acidic residues" evidence="1">
    <location>
        <begin position="98"/>
        <end position="113"/>
    </location>
</feature>
<accession>A0A495JKG9</accession>
<keyword evidence="2" id="KW-0472">Membrane</keyword>
<keyword evidence="5" id="KW-1185">Reference proteome</keyword>
<dbReference type="SUPFAM" id="SSF88713">
    <property type="entry name" value="Glycoside hydrolase/deacetylase"/>
    <property type="match status" value="1"/>
</dbReference>
<dbReference type="RefSeq" id="WP_246017054.1">
    <property type="nucleotide sequence ID" value="NZ_RBKT01000001.1"/>
</dbReference>
<dbReference type="Gene3D" id="3.20.20.370">
    <property type="entry name" value="Glycoside hydrolase/deacetylase"/>
    <property type="match status" value="1"/>
</dbReference>
<evidence type="ECO:0000313" key="4">
    <source>
        <dbReference type="EMBL" id="RKR88832.1"/>
    </source>
</evidence>
<dbReference type="CDD" id="cd10917">
    <property type="entry name" value="CE4_NodB_like_6s_7s"/>
    <property type="match status" value="1"/>
</dbReference>
<evidence type="ECO:0000259" key="3">
    <source>
        <dbReference type="PROSITE" id="PS51677"/>
    </source>
</evidence>
<dbReference type="Pfam" id="PF01522">
    <property type="entry name" value="Polysacc_deac_1"/>
    <property type="match status" value="1"/>
</dbReference>
<dbReference type="InterPro" id="IPR011330">
    <property type="entry name" value="Glyco_hydro/deAcase_b/a-brl"/>
</dbReference>
<dbReference type="PROSITE" id="PS51677">
    <property type="entry name" value="NODB"/>
    <property type="match status" value="1"/>
</dbReference>
<dbReference type="AlphaFoldDB" id="A0A495JKG9"/>
<keyword evidence="2" id="KW-1133">Transmembrane helix</keyword>
<keyword evidence="2" id="KW-0812">Transmembrane</keyword>
<dbReference type="EMBL" id="RBKT01000001">
    <property type="protein sequence ID" value="RKR88832.1"/>
    <property type="molecule type" value="Genomic_DNA"/>
</dbReference>
<name>A0A495JKG9_9ACTN</name>
<dbReference type="GO" id="GO:0016810">
    <property type="term" value="F:hydrolase activity, acting on carbon-nitrogen (but not peptide) bonds"/>
    <property type="evidence" value="ECO:0007669"/>
    <property type="project" value="InterPro"/>
</dbReference>
<proteinExistence type="predicted"/>
<dbReference type="InterPro" id="IPR002509">
    <property type="entry name" value="NODB_dom"/>
</dbReference>
<evidence type="ECO:0000256" key="2">
    <source>
        <dbReference type="SAM" id="Phobius"/>
    </source>
</evidence>
<dbReference type="InterPro" id="IPR050248">
    <property type="entry name" value="Polysacc_deacetylase_ArnD"/>
</dbReference>
<dbReference type="PANTHER" id="PTHR10587:SF137">
    <property type="entry name" value="4-DEOXY-4-FORMAMIDO-L-ARABINOSE-PHOSPHOUNDECAPRENOL DEFORMYLASE ARND-RELATED"/>
    <property type="match status" value="1"/>
</dbReference>
<feature type="transmembrane region" description="Helical" evidence="2">
    <location>
        <begin position="27"/>
        <end position="48"/>
    </location>
</feature>
<reference evidence="4 5" key="1">
    <citation type="submission" date="2018-10" db="EMBL/GenBank/DDBJ databases">
        <title>Sequencing the genomes of 1000 actinobacteria strains.</title>
        <authorList>
            <person name="Klenk H.-P."/>
        </authorList>
    </citation>
    <scope>NUCLEOTIDE SEQUENCE [LARGE SCALE GENOMIC DNA]</scope>
    <source>
        <strain evidence="4 5">DSM 45175</strain>
    </source>
</reference>
<sequence length="355" mass="36783">MASTRGQEGSVGRDGRRQSFLANPANLSLIVVLTLAAGSILGGVYVLGRALSPSEQVQDPLSVSAPPDTRPTHATTPGNPPAPPSRSATSPSPTPTESVRETTPADDRPRLALERGGPYGARLTSGSADVALTFDDGPDPSYTPQVLDLLAEYQVKATFCMVGEQAAAHPELVRAIVAAGHTLCNHSWSHDLTLGSRSRTAIRSDLARTNAAISAAVPGTRIVYFRQPGGAWTSNVVGAAWELGMTSLHWAVDPRDWTQPGAGSIASTVTAGVRAGSIVLMHDSGGDRQQTVNALHTILPNLLRRFELSSLPTGPPSTSTDNTGATASGAPRLDTSVRTPDPSAGATEPSAAAVR</sequence>
<evidence type="ECO:0000256" key="1">
    <source>
        <dbReference type="SAM" id="MobiDB-lite"/>
    </source>
</evidence>
<feature type="region of interest" description="Disordered" evidence="1">
    <location>
        <begin position="55"/>
        <end position="120"/>
    </location>
</feature>
<gene>
    <name evidence="4" type="ORF">BDK92_3163</name>
</gene>
<feature type="compositionally biased region" description="Low complexity" evidence="1">
    <location>
        <begin position="309"/>
        <end position="320"/>
    </location>
</feature>
<dbReference type="Proteomes" id="UP000277671">
    <property type="component" value="Unassembled WGS sequence"/>
</dbReference>
<protein>
    <submittedName>
        <fullName evidence="4">Polysaccharide deacetylase</fullName>
    </submittedName>
</protein>
<dbReference type="PANTHER" id="PTHR10587">
    <property type="entry name" value="GLYCOSYL TRANSFERASE-RELATED"/>
    <property type="match status" value="1"/>
</dbReference>
<feature type="region of interest" description="Disordered" evidence="1">
    <location>
        <begin position="309"/>
        <end position="355"/>
    </location>
</feature>